<organism evidence="1 2">
    <name type="scientific">Brucella daejeonensis</name>
    <dbReference type="NCBI Taxonomy" id="659015"/>
    <lineage>
        <taxon>Bacteria</taxon>
        <taxon>Pseudomonadati</taxon>
        <taxon>Pseudomonadota</taxon>
        <taxon>Alphaproteobacteria</taxon>
        <taxon>Hyphomicrobiales</taxon>
        <taxon>Brucellaceae</taxon>
        <taxon>Brucella/Ochrobactrum group</taxon>
        <taxon>Brucella</taxon>
    </lineage>
</organism>
<keyword evidence="2" id="KW-1185">Reference proteome</keyword>
<name>A0A7W9AY02_9HYPH</name>
<dbReference type="EMBL" id="JACIJG010000008">
    <property type="protein sequence ID" value="MBB5702699.1"/>
    <property type="molecule type" value="Genomic_DNA"/>
</dbReference>
<reference evidence="1 2" key="1">
    <citation type="submission" date="2020-08" db="EMBL/GenBank/DDBJ databases">
        <title>Genomic Encyclopedia of Type Strains, Phase IV (KMG-IV): sequencing the most valuable type-strain genomes for metagenomic binning, comparative biology and taxonomic classification.</title>
        <authorList>
            <person name="Goeker M."/>
        </authorList>
    </citation>
    <scope>NUCLEOTIDE SEQUENCE [LARGE SCALE GENOMIC DNA]</scope>
    <source>
        <strain evidence="1 2">DSM 26944</strain>
    </source>
</reference>
<dbReference type="AlphaFoldDB" id="A0A7W9AY02"/>
<dbReference type="Proteomes" id="UP000555546">
    <property type="component" value="Unassembled WGS sequence"/>
</dbReference>
<gene>
    <name evidence="1" type="ORF">FHS76_002583</name>
</gene>
<proteinExistence type="predicted"/>
<dbReference type="RefSeq" id="WP_183652965.1">
    <property type="nucleotide sequence ID" value="NZ_JACIJG010000008.1"/>
</dbReference>
<sequence>MAKRGKAGDFGFHVDVRAGSVPIVGDLFDAAGLGQKPVIKTRLEFSEPTACGHCGQLFAAIAGNGRPIRFCSEPCREAHRLFQQKSWNQKPSSEQPKSCQGCGKPFPPRKVSAGRFRRFCSPNCRVNSRRAEIRQRAVSQQTGFWPKDFSSVRLPSGKTSRSLCALSGDLADGRISPAILPNGEADG</sequence>
<protein>
    <submittedName>
        <fullName evidence="1">Putative nucleic acid-binding Zn ribbon protein</fullName>
    </submittedName>
</protein>
<evidence type="ECO:0000313" key="1">
    <source>
        <dbReference type="EMBL" id="MBB5702699.1"/>
    </source>
</evidence>
<evidence type="ECO:0000313" key="2">
    <source>
        <dbReference type="Proteomes" id="UP000555546"/>
    </source>
</evidence>
<accession>A0A7W9AY02</accession>
<comment type="caution">
    <text evidence="1">The sequence shown here is derived from an EMBL/GenBank/DDBJ whole genome shotgun (WGS) entry which is preliminary data.</text>
</comment>